<proteinExistence type="predicted"/>
<dbReference type="AlphaFoldDB" id="A0A183FMN0"/>
<sequence>MADNGEAGQTTTHPCCNHVHHYTPVTEDYCLLESPEENTCCLTTDYPYAEAYRRLYQAPEDPSQRRITLWRHRIAAMPAPLAQFDKETNIMSIVHTSV</sequence>
<gene>
    <name evidence="1" type="ORF">HPBE_LOCUS8666</name>
</gene>
<accession>A0A183FMN0</accession>
<dbReference type="EMBL" id="UZAH01026219">
    <property type="protein sequence ID" value="VDO77275.1"/>
    <property type="molecule type" value="Genomic_DNA"/>
</dbReference>
<keyword evidence="2" id="KW-1185">Reference proteome</keyword>
<dbReference type="WBParaSite" id="HPBE_0000866501-mRNA-1">
    <property type="protein sequence ID" value="HPBE_0000866501-mRNA-1"/>
    <property type="gene ID" value="HPBE_0000866501"/>
</dbReference>
<dbReference type="OrthoDB" id="2151624at2759"/>
<reference evidence="3" key="2">
    <citation type="submission" date="2019-09" db="UniProtKB">
        <authorList>
            <consortium name="WormBaseParasite"/>
        </authorList>
    </citation>
    <scope>IDENTIFICATION</scope>
</reference>
<evidence type="ECO:0000313" key="2">
    <source>
        <dbReference type="Proteomes" id="UP000050761"/>
    </source>
</evidence>
<evidence type="ECO:0000313" key="3">
    <source>
        <dbReference type="WBParaSite" id="HPBE_0000866501-mRNA-1"/>
    </source>
</evidence>
<protein>
    <submittedName>
        <fullName evidence="1 3">Uncharacterized protein</fullName>
    </submittedName>
</protein>
<dbReference type="Proteomes" id="UP000050761">
    <property type="component" value="Unassembled WGS sequence"/>
</dbReference>
<reference evidence="1 2" key="1">
    <citation type="submission" date="2018-11" db="EMBL/GenBank/DDBJ databases">
        <authorList>
            <consortium name="Pathogen Informatics"/>
        </authorList>
    </citation>
    <scope>NUCLEOTIDE SEQUENCE [LARGE SCALE GENOMIC DNA]</scope>
</reference>
<organism evidence="2 3">
    <name type="scientific">Heligmosomoides polygyrus</name>
    <name type="common">Parasitic roundworm</name>
    <dbReference type="NCBI Taxonomy" id="6339"/>
    <lineage>
        <taxon>Eukaryota</taxon>
        <taxon>Metazoa</taxon>
        <taxon>Ecdysozoa</taxon>
        <taxon>Nematoda</taxon>
        <taxon>Chromadorea</taxon>
        <taxon>Rhabditida</taxon>
        <taxon>Rhabditina</taxon>
        <taxon>Rhabditomorpha</taxon>
        <taxon>Strongyloidea</taxon>
        <taxon>Heligmosomidae</taxon>
        <taxon>Heligmosomoides</taxon>
    </lineage>
</organism>
<accession>A0A3P8BX98</accession>
<name>A0A183FMN0_HELPZ</name>
<evidence type="ECO:0000313" key="1">
    <source>
        <dbReference type="EMBL" id="VDO77275.1"/>
    </source>
</evidence>